<sequence length="90" mass="10124">YIDLIEADGVPVDLKTAARKWSKGKEHGEMQVDFYLLGLNYEGYDLNPNHVDLSAQRISGVQFGLGLDEAVEEVPGYRQLELMEKWEGPA</sequence>
<organism evidence="1">
    <name type="scientific">marine sediment metagenome</name>
    <dbReference type="NCBI Taxonomy" id="412755"/>
    <lineage>
        <taxon>unclassified sequences</taxon>
        <taxon>metagenomes</taxon>
        <taxon>ecological metagenomes</taxon>
    </lineage>
</organism>
<feature type="non-terminal residue" evidence="1">
    <location>
        <position position="1"/>
    </location>
</feature>
<protein>
    <submittedName>
        <fullName evidence="1">Uncharacterized protein</fullName>
    </submittedName>
</protein>
<accession>A0A0F9BKK4</accession>
<dbReference type="EMBL" id="LAZR01037351">
    <property type="protein sequence ID" value="KKL22434.1"/>
    <property type="molecule type" value="Genomic_DNA"/>
</dbReference>
<dbReference type="AlphaFoldDB" id="A0A0F9BKK4"/>
<evidence type="ECO:0000313" key="1">
    <source>
        <dbReference type="EMBL" id="KKL22434.1"/>
    </source>
</evidence>
<gene>
    <name evidence="1" type="ORF">LCGC14_2435510</name>
</gene>
<comment type="caution">
    <text evidence="1">The sequence shown here is derived from an EMBL/GenBank/DDBJ whole genome shotgun (WGS) entry which is preliminary data.</text>
</comment>
<reference evidence="1" key="1">
    <citation type="journal article" date="2015" name="Nature">
        <title>Complex archaea that bridge the gap between prokaryotes and eukaryotes.</title>
        <authorList>
            <person name="Spang A."/>
            <person name="Saw J.H."/>
            <person name="Jorgensen S.L."/>
            <person name="Zaremba-Niedzwiedzka K."/>
            <person name="Martijn J."/>
            <person name="Lind A.E."/>
            <person name="van Eijk R."/>
            <person name="Schleper C."/>
            <person name="Guy L."/>
            <person name="Ettema T.J."/>
        </authorList>
    </citation>
    <scope>NUCLEOTIDE SEQUENCE</scope>
</reference>
<proteinExistence type="predicted"/>
<name>A0A0F9BKK4_9ZZZZ</name>